<feature type="transmembrane region" description="Helical" evidence="1">
    <location>
        <begin position="71"/>
        <end position="94"/>
    </location>
</feature>
<keyword evidence="1" id="KW-1133">Transmembrane helix</keyword>
<reference evidence="2" key="1">
    <citation type="submission" date="2020-09" db="EMBL/GenBank/DDBJ databases">
        <authorList>
            <person name="Kikuchi T."/>
        </authorList>
    </citation>
    <scope>NUCLEOTIDE SEQUENCE</scope>
    <source>
        <strain evidence="2">SH1</strain>
    </source>
</reference>
<keyword evidence="1" id="KW-0812">Transmembrane</keyword>
<accession>A0A811KKH3</accession>
<keyword evidence="3" id="KW-1185">Reference proteome</keyword>
<dbReference type="AlphaFoldDB" id="A0A811KKH3"/>
<protein>
    <submittedName>
        <fullName evidence="2">Uncharacterized protein</fullName>
    </submittedName>
</protein>
<dbReference type="Proteomes" id="UP000783686">
    <property type="component" value="Unassembled WGS sequence"/>
</dbReference>
<evidence type="ECO:0000256" key="1">
    <source>
        <dbReference type="SAM" id="Phobius"/>
    </source>
</evidence>
<feature type="transmembrane region" description="Helical" evidence="1">
    <location>
        <begin position="46"/>
        <end position="64"/>
    </location>
</feature>
<sequence>MMSHLKVKVACWYCGIKHTVRYIAGTSAGLAMVGLAFEFTTVRSCSMIYLPVALMPSITLYAATVFTKLRLFWPFIVGNLVLIGLNLFLIYLFVDGVITGNFAYSSDEMTSDQKENNNILFSFLITLVIVNIGVQSYFEYIIVRCYKKIEHFTHVYDMTSTKH</sequence>
<evidence type="ECO:0000313" key="3">
    <source>
        <dbReference type="Proteomes" id="UP000614601"/>
    </source>
</evidence>
<evidence type="ECO:0000313" key="2">
    <source>
        <dbReference type="EMBL" id="CAD5216268.1"/>
    </source>
</evidence>
<keyword evidence="1" id="KW-0472">Membrane</keyword>
<organism evidence="2 3">
    <name type="scientific">Bursaphelenchus okinawaensis</name>
    <dbReference type="NCBI Taxonomy" id="465554"/>
    <lineage>
        <taxon>Eukaryota</taxon>
        <taxon>Metazoa</taxon>
        <taxon>Ecdysozoa</taxon>
        <taxon>Nematoda</taxon>
        <taxon>Chromadorea</taxon>
        <taxon>Rhabditida</taxon>
        <taxon>Tylenchina</taxon>
        <taxon>Tylenchomorpha</taxon>
        <taxon>Aphelenchoidea</taxon>
        <taxon>Aphelenchoididae</taxon>
        <taxon>Bursaphelenchus</taxon>
    </lineage>
</organism>
<proteinExistence type="predicted"/>
<feature type="transmembrane region" description="Helical" evidence="1">
    <location>
        <begin position="119"/>
        <end position="138"/>
    </location>
</feature>
<dbReference type="EMBL" id="CAJFCW020000003">
    <property type="protein sequence ID" value="CAG9105609.1"/>
    <property type="molecule type" value="Genomic_DNA"/>
</dbReference>
<dbReference type="Proteomes" id="UP000614601">
    <property type="component" value="Unassembled WGS sequence"/>
</dbReference>
<dbReference type="EMBL" id="CAJFDH010000003">
    <property type="protein sequence ID" value="CAD5216268.1"/>
    <property type="molecule type" value="Genomic_DNA"/>
</dbReference>
<gene>
    <name evidence="2" type="ORF">BOKJ2_LOCUS6508</name>
</gene>
<comment type="caution">
    <text evidence="2">The sequence shown here is derived from an EMBL/GenBank/DDBJ whole genome shotgun (WGS) entry which is preliminary data.</text>
</comment>
<name>A0A811KKH3_9BILA</name>
<feature type="transmembrane region" description="Helical" evidence="1">
    <location>
        <begin position="20"/>
        <end position="40"/>
    </location>
</feature>